<reference evidence="6" key="1">
    <citation type="submission" date="2023-07" db="EMBL/GenBank/DDBJ databases">
        <title>draft genome sequence of fig (Ficus carica).</title>
        <authorList>
            <person name="Takahashi T."/>
            <person name="Nishimura K."/>
        </authorList>
    </citation>
    <scope>NUCLEOTIDE SEQUENCE</scope>
</reference>
<protein>
    <submittedName>
        <fullName evidence="6">Uncharacterized protein</fullName>
    </submittedName>
</protein>
<accession>A0AA88AC22</accession>
<dbReference type="GO" id="GO:0005886">
    <property type="term" value="C:plasma membrane"/>
    <property type="evidence" value="ECO:0007669"/>
    <property type="project" value="TreeGrafter"/>
</dbReference>
<dbReference type="PANTHER" id="PTHR27002">
    <property type="entry name" value="RECEPTOR-LIKE SERINE/THREONINE-PROTEIN KINASE SD1-8"/>
    <property type="match status" value="1"/>
</dbReference>
<dbReference type="AlphaFoldDB" id="A0AA88AC22"/>
<dbReference type="PANTHER" id="PTHR27002:SF1073">
    <property type="entry name" value="CYSTEINE-RICH RECEPTOR-LIKE PROTEIN KINASE 29"/>
    <property type="match status" value="1"/>
</dbReference>
<dbReference type="Gene3D" id="3.30.200.20">
    <property type="entry name" value="Phosphorylase Kinase, domain 1"/>
    <property type="match status" value="1"/>
</dbReference>
<keyword evidence="5" id="KW-0067">ATP-binding</keyword>
<evidence type="ECO:0000256" key="1">
    <source>
        <dbReference type="ARBA" id="ARBA00022527"/>
    </source>
</evidence>
<dbReference type="SUPFAM" id="SSF56112">
    <property type="entry name" value="Protein kinase-like (PK-like)"/>
    <property type="match status" value="1"/>
</dbReference>
<evidence type="ECO:0000313" key="6">
    <source>
        <dbReference type="EMBL" id="GMN49774.1"/>
    </source>
</evidence>
<keyword evidence="2" id="KW-0808">Transferase</keyword>
<evidence type="ECO:0000256" key="4">
    <source>
        <dbReference type="ARBA" id="ARBA00022777"/>
    </source>
</evidence>
<dbReference type="GO" id="GO:0004674">
    <property type="term" value="F:protein serine/threonine kinase activity"/>
    <property type="evidence" value="ECO:0007669"/>
    <property type="project" value="UniProtKB-KW"/>
</dbReference>
<proteinExistence type="predicted"/>
<organism evidence="6 7">
    <name type="scientific">Ficus carica</name>
    <name type="common">Common fig</name>
    <dbReference type="NCBI Taxonomy" id="3494"/>
    <lineage>
        <taxon>Eukaryota</taxon>
        <taxon>Viridiplantae</taxon>
        <taxon>Streptophyta</taxon>
        <taxon>Embryophyta</taxon>
        <taxon>Tracheophyta</taxon>
        <taxon>Spermatophyta</taxon>
        <taxon>Magnoliopsida</taxon>
        <taxon>eudicotyledons</taxon>
        <taxon>Gunneridae</taxon>
        <taxon>Pentapetalae</taxon>
        <taxon>rosids</taxon>
        <taxon>fabids</taxon>
        <taxon>Rosales</taxon>
        <taxon>Moraceae</taxon>
        <taxon>Ficeae</taxon>
        <taxon>Ficus</taxon>
    </lineage>
</organism>
<evidence type="ECO:0000256" key="3">
    <source>
        <dbReference type="ARBA" id="ARBA00022741"/>
    </source>
</evidence>
<dbReference type="InterPro" id="IPR011009">
    <property type="entry name" value="Kinase-like_dom_sf"/>
</dbReference>
<keyword evidence="4" id="KW-0418">Kinase</keyword>
<keyword evidence="3" id="KW-0547">Nucleotide-binding</keyword>
<name>A0AA88AC22_FICCA</name>
<dbReference type="EMBL" id="BTGU01000032">
    <property type="protein sequence ID" value="GMN49774.1"/>
    <property type="molecule type" value="Genomic_DNA"/>
</dbReference>
<evidence type="ECO:0000256" key="5">
    <source>
        <dbReference type="ARBA" id="ARBA00022840"/>
    </source>
</evidence>
<evidence type="ECO:0000313" key="7">
    <source>
        <dbReference type="Proteomes" id="UP001187192"/>
    </source>
</evidence>
<dbReference type="GO" id="GO:0005524">
    <property type="term" value="F:ATP binding"/>
    <property type="evidence" value="ECO:0007669"/>
    <property type="project" value="UniProtKB-KW"/>
</dbReference>
<evidence type="ECO:0000256" key="2">
    <source>
        <dbReference type="ARBA" id="ARBA00022679"/>
    </source>
</evidence>
<dbReference type="Proteomes" id="UP001187192">
    <property type="component" value="Unassembled WGS sequence"/>
</dbReference>
<sequence>MKTTSFLAYNFETIRVETDNFSEEHKPGHGGFVPVYRGRLSVGQDIAVKWFSIGSGQGDLEFKNGVLLVAKLQHRNLGRLLSFCLEGNERLHQIWHVQHKNGQ</sequence>
<keyword evidence="7" id="KW-1185">Reference proteome</keyword>
<gene>
    <name evidence="6" type="ORF">TIFTF001_018942</name>
</gene>
<comment type="caution">
    <text evidence="6">The sequence shown here is derived from an EMBL/GenBank/DDBJ whole genome shotgun (WGS) entry which is preliminary data.</text>
</comment>
<keyword evidence="1" id="KW-0723">Serine/threonine-protein kinase</keyword>